<feature type="active site" evidence="9">
    <location>
        <position position="63"/>
    </location>
</feature>
<evidence type="ECO:0000256" key="7">
    <source>
        <dbReference type="ARBA" id="ARBA00023239"/>
    </source>
</evidence>
<evidence type="ECO:0000256" key="4">
    <source>
        <dbReference type="ARBA" id="ARBA00022516"/>
    </source>
</evidence>
<dbReference type="HAMAP" id="MF_00406">
    <property type="entry name" value="FabZ"/>
    <property type="match status" value="1"/>
</dbReference>
<dbReference type="AlphaFoldDB" id="A0A2S4MKT4"/>
<dbReference type="PANTHER" id="PTHR30272">
    <property type="entry name" value="3-HYDROXYACYL-[ACYL-CARRIER-PROTEIN] DEHYDRATASE"/>
    <property type="match status" value="1"/>
</dbReference>
<keyword evidence="3 9" id="KW-0963">Cytoplasm</keyword>
<evidence type="ECO:0000313" key="10">
    <source>
        <dbReference type="EMBL" id="POR55362.1"/>
    </source>
</evidence>
<dbReference type="GO" id="GO:0016020">
    <property type="term" value="C:membrane"/>
    <property type="evidence" value="ECO:0007669"/>
    <property type="project" value="GOC"/>
</dbReference>
<evidence type="ECO:0000256" key="9">
    <source>
        <dbReference type="HAMAP-Rule" id="MF_00406"/>
    </source>
</evidence>
<keyword evidence="4 9" id="KW-0444">Lipid biosynthesis</keyword>
<keyword evidence="5 9" id="KW-0441">Lipid A biosynthesis</keyword>
<organism evidence="10 11">
    <name type="scientific">Bosea psychrotolerans</name>
    <dbReference type="NCBI Taxonomy" id="1871628"/>
    <lineage>
        <taxon>Bacteria</taxon>
        <taxon>Pseudomonadati</taxon>
        <taxon>Pseudomonadota</taxon>
        <taxon>Alphaproteobacteria</taxon>
        <taxon>Hyphomicrobiales</taxon>
        <taxon>Boseaceae</taxon>
        <taxon>Bosea</taxon>
    </lineage>
</organism>
<comment type="catalytic activity">
    <reaction evidence="9">
        <text>a (3R)-hydroxyacyl-[ACP] = a (2E)-enoyl-[ACP] + H2O</text>
        <dbReference type="Rhea" id="RHEA:13097"/>
        <dbReference type="Rhea" id="RHEA-COMP:9925"/>
        <dbReference type="Rhea" id="RHEA-COMP:9945"/>
        <dbReference type="ChEBI" id="CHEBI:15377"/>
        <dbReference type="ChEBI" id="CHEBI:78784"/>
        <dbReference type="ChEBI" id="CHEBI:78827"/>
        <dbReference type="EC" id="4.2.1.59"/>
    </reaction>
</comment>
<comment type="subcellular location">
    <subcellularLocation>
        <location evidence="1 9">Cytoplasm</location>
    </subcellularLocation>
</comment>
<dbReference type="FunFam" id="3.10.129.10:FF:000001">
    <property type="entry name" value="3-hydroxyacyl-[acyl-carrier-protein] dehydratase FabZ"/>
    <property type="match status" value="1"/>
</dbReference>
<evidence type="ECO:0000256" key="5">
    <source>
        <dbReference type="ARBA" id="ARBA00022556"/>
    </source>
</evidence>
<dbReference type="EC" id="4.2.1.59" evidence="9"/>
<dbReference type="InterPro" id="IPR013114">
    <property type="entry name" value="FabA_FabZ"/>
</dbReference>
<dbReference type="GO" id="GO:0009245">
    <property type="term" value="P:lipid A biosynthetic process"/>
    <property type="evidence" value="ECO:0007669"/>
    <property type="project" value="UniProtKB-UniRule"/>
</dbReference>
<dbReference type="NCBIfam" id="NF000582">
    <property type="entry name" value="PRK00006.1"/>
    <property type="match status" value="1"/>
</dbReference>
<comment type="function">
    <text evidence="8 9">Involved in unsaturated fatty acids biosynthesis. Catalyzes the dehydration of short chain beta-hydroxyacyl-ACPs and long chain saturated and unsaturated beta-hydroxyacyl-ACPs.</text>
</comment>
<accession>A0A2S4MKT4</accession>
<reference evidence="10 11" key="1">
    <citation type="submission" date="2018-01" db="EMBL/GenBank/DDBJ databases">
        <title>Genomic Encyclopedia of Type Strains, Phase III (KMG-III): the genomes of soil and plant-associated and newly described type strains.</title>
        <authorList>
            <person name="Whitman W."/>
        </authorList>
    </citation>
    <scope>NUCLEOTIDE SEQUENCE [LARGE SCALE GENOMIC DNA]</scope>
    <source>
        <strain evidence="10 11">1131</strain>
    </source>
</reference>
<evidence type="ECO:0000256" key="8">
    <source>
        <dbReference type="ARBA" id="ARBA00025049"/>
    </source>
</evidence>
<dbReference type="GO" id="GO:0005737">
    <property type="term" value="C:cytoplasm"/>
    <property type="evidence" value="ECO:0007669"/>
    <property type="project" value="UniProtKB-SubCell"/>
</dbReference>
<dbReference type="CDD" id="cd01288">
    <property type="entry name" value="FabZ"/>
    <property type="match status" value="1"/>
</dbReference>
<dbReference type="Gene3D" id="3.10.129.10">
    <property type="entry name" value="Hotdog Thioesterase"/>
    <property type="match status" value="1"/>
</dbReference>
<evidence type="ECO:0000256" key="1">
    <source>
        <dbReference type="ARBA" id="ARBA00004496"/>
    </source>
</evidence>
<comment type="similarity">
    <text evidence="2 9">Belongs to the thioester dehydratase family. FabZ subfamily.</text>
</comment>
<gene>
    <name evidence="9" type="primary">fabZ</name>
    <name evidence="10" type="ORF">CYD53_102248</name>
</gene>
<dbReference type="PANTHER" id="PTHR30272:SF1">
    <property type="entry name" value="3-HYDROXYACYL-[ACYL-CARRIER-PROTEIN] DEHYDRATASE"/>
    <property type="match status" value="1"/>
</dbReference>
<keyword evidence="11" id="KW-1185">Reference proteome</keyword>
<dbReference type="GO" id="GO:0019171">
    <property type="term" value="F:(3R)-hydroxyacyl-[acyl-carrier-protein] dehydratase activity"/>
    <property type="evidence" value="ECO:0007669"/>
    <property type="project" value="UniProtKB-EC"/>
</dbReference>
<protein>
    <recommendedName>
        <fullName evidence="9">3-hydroxyacyl-[acyl-carrier-protein] dehydratase FabZ</fullName>
        <ecNumber evidence="9">4.2.1.59</ecNumber>
    </recommendedName>
    <alternativeName>
        <fullName evidence="9">(3R)-hydroxymyristoyl-[acyl-carrier-protein] dehydratase</fullName>
        <shortName evidence="9">(3R)-hydroxymyristoyl-ACP dehydrase</shortName>
    </alternativeName>
    <alternativeName>
        <fullName evidence="9">Beta-hydroxyacyl-ACP dehydratase</fullName>
    </alternativeName>
</protein>
<dbReference type="Proteomes" id="UP000236919">
    <property type="component" value="Unassembled WGS sequence"/>
</dbReference>
<dbReference type="InterPro" id="IPR010084">
    <property type="entry name" value="FabZ"/>
</dbReference>
<dbReference type="InterPro" id="IPR029069">
    <property type="entry name" value="HotDog_dom_sf"/>
</dbReference>
<dbReference type="Pfam" id="PF07977">
    <property type="entry name" value="FabA"/>
    <property type="match status" value="1"/>
</dbReference>
<dbReference type="GO" id="GO:0006633">
    <property type="term" value="P:fatty acid biosynthetic process"/>
    <property type="evidence" value="ECO:0007669"/>
    <property type="project" value="UniProtKB-UniRule"/>
</dbReference>
<proteinExistence type="inferred from homology"/>
<dbReference type="NCBIfam" id="TIGR01750">
    <property type="entry name" value="fabZ"/>
    <property type="match status" value="1"/>
</dbReference>
<keyword evidence="6 9" id="KW-0443">Lipid metabolism</keyword>
<dbReference type="SUPFAM" id="SSF54637">
    <property type="entry name" value="Thioesterase/thiol ester dehydrase-isomerase"/>
    <property type="match status" value="1"/>
</dbReference>
<evidence type="ECO:0000256" key="2">
    <source>
        <dbReference type="ARBA" id="ARBA00009174"/>
    </source>
</evidence>
<evidence type="ECO:0000256" key="3">
    <source>
        <dbReference type="ARBA" id="ARBA00022490"/>
    </source>
</evidence>
<evidence type="ECO:0000313" key="11">
    <source>
        <dbReference type="Proteomes" id="UP000236919"/>
    </source>
</evidence>
<keyword evidence="7 9" id="KW-0456">Lyase</keyword>
<comment type="caution">
    <text evidence="10">The sequence shown here is derived from an EMBL/GenBank/DDBJ whole genome shotgun (WGS) entry which is preliminary data.</text>
</comment>
<sequence length="158" mass="17321">MDNGDTMNDATKTLGVADIQRIMACIPHRYPFLLVDRVVEIDGEDSGIGIKNVTMNEPQFTGHFPGRPVFPGVLMIEAMAQTAGVLVVNARGSDDPAVSTVLFTTIDKAKFRKPVIPGDTLRFHLTKVTRKRNLYFYRGEARVDGVLVAEADLSAMVV</sequence>
<name>A0A2S4MKT4_9HYPH</name>
<dbReference type="EMBL" id="PQFZ01000002">
    <property type="protein sequence ID" value="POR55362.1"/>
    <property type="molecule type" value="Genomic_DNA"/>
</dbReference>
<evidence type="ECO:0000256" key="6">
    <source>
        <dbReference type="ARBA" id="ARBA00023098"/>
    </source>
</evidence>